<dbReference type="InterPro" id="IPR011063">
    <property type="entry name" value="TilS/TtcA_N"/>
</dbReference>
<reference evidence="8 9" key="1">
    <citation type="journal article" date="2023" name="Microbiol. Spectr.">
        <title>Symbiosis of Carpenter Bees with Uncharacterized Lactic Acid Bacteria Showing NAD Auxotrophy.</title>
        <authorList>
            <person name="Kawasaki S."/>
            <person name="Ozawa K."/>
            <person name="Mori T."/>
            <person name="Yamamoto A."/>
            <person name="Ito M."/>
            <person name="Ohkuma M."/>
            <person name="Sakamoto M."/>
            <person name="Matsutani M."/>
        </authorList>
    </citation>
    <scope>NUCLEOTIDE SEQUENCE [LARGE SCALE GENOMIC DNA]</scope>
    <source>
        <strain evidence="8 9">KimH</strain>
    </source>
</reference>
<feature type="domain" description="tRNA(Ile)-lysidine/2-thiocytidine synthase N-terminal" evidence="7">
    <location>
        <begin position="32"/>
        <end position="202"/>
    </location>
</feature>
<dbReference type="HAMAP" id="MF_01161">
    <property type="entry name" value="tRNA_Ile_lys_synt"/>
    <property type="match status" value="1"/>
</dbReference>
<evidence type="ECO:0000256" key="4">
    <source>
        <dbReference type="ARBA" id="ARBA00022840"/>
    </source>
</evidence>
<dbReference type="SUPFAM" id="SSF52402">
    <property type="entry name" value="Adenine nucleotide alpha hydrolases-like"/>
    <property type="match status" value="1"/>
</dbReference>
<evidence type="ECO:0000256" key="1">
    <source>
        <dbReference type="ARBA" id="ARBA00022598"/>
    </source>
</evidence>
<dbReference type="Gene3D" id="3.40.50.620">
    <property type="entry name" value="HUPs"/>
    <property type="match status" value="1"/>
</dbReference>
<keyword evidence="4 6" id="KW-0067">ATP-binding</keyword>
<evidence type="ECO:0000259" key="7">
    <source>
        <dbReference type="Pfam" id="PF01171"/>
    </source>
</evidence>
<dbReference type="EMBL" id="AP026800">
    <property type="protein sequence ID" value="BDR55037.1"/>
    <property type="molecule type" value="Genomic_DNA"/>
</dbReference>
<dbReference type="NCBIfam" id="TIGR02432">
    <property type="entry name" value="lysidine_TilS_N"/>
    <property type="match status" value="1"/>
</dbReference>
<keyword evidence="2 6" id="KW-0819">tRNA processing</keyword>
<dbReference type="CDD" id="cd01992">
    <property type="entry name" value="TilS_N"/>
    <property type="match status" value="1"/>
</dbReference>
<evidence type="ECO:0000313" key="8">
    <source>
        <dbReference type="EMBL" id="BDR55037.1"/>
    </source>
</evidence>
<keyword evidence="3 6" id="KW-0547">Nucleotide-binding</keyword>
<feature type="binding site" evidence="6">
    <location>
        <begin position="37"/>
        <end position="42"/>
    </location>
    <ligand>
        <name>ATP</name>
        <dbReference type="ChEBI" id="CHEBI:30616"/>
    </ligand>
</feature>
<proteinExistence type="inferred from homology"/>
<evidence type="ECO:0000313" key="9">
    <source>
        <dbReference type="Proteomes" id="UP001321748"/>
    </source>
</evidence>
<dbReference type="InterPro" id="IPR012094">
    <property type="entry name" value="tRNA_Ile_lys_synt"/>
</dbReference>
<accession>A0ABM8BDQ2</accession>
<comment type="function">
    <text evidence="6">Ligates lysine onto the cytidine present at position 34 of the AUA codon-specific tRNA(Ile) that contains the anticodon CAU, in an ATP-dependent manner. Cytidine is converted to lysidine, thus changing the amino acid specificity of the tRNA from methionine to isoleucine.</text>
</comment>
<dbReference type="Proteomes" id="UP001321748">
    <property type="component" value="Chromosome"/>
</dbReference>
<comment type="subcellular location">
    <subcellularLocation>
        <location evidence="6">Cytoplasm</location>
    </subcellularLocation>
</comment>
<keyword evidence="6" id="KW-0963">Cytoplasm</keyword>
<dbReference type="Pfam" id="PF01171">
    <property type="entry name" value="ATP_bind_3"/>
    <property type="match status" value="1"/>
</dbReference>
<dbReference type="EC" id="6.3.4.19" evidence="6"/>
<dbReference type="InterPro" id="IPR012795">
    <property type="entry name" value="tRNA_Ile_lys_synt_N"/>
</dbReference>
<dbReference type="InterPro" id="IPR014729">
    <property type="entry name" value="Rossmann-like_a/b/a_fold"/>
</dbReference>
<comment type="catalytic activity">
    <reaction evidence="5 6">
        <text>cytidine(34) in tRNA(Ile2) + L-lysine + ATP = lysidine(34) in tRNA(Ile2) + AMP + diphosphate + H(+)</text>
        <dbReference type="Rhea" id="RHEA:43744"/>
        <dbReference type="Rhea" id="RHEA-COMP:10625"/>
        <dbReference type="Rhea" id="RHEA-COMP:10670"/>
        <dbReference type="ChEBI" id="CHEBI:15378"/>
        <dbReference type="ChEBI" id="CHEBI:30616"/>
        <dbReference type="ChEBI" id="CHEBI:32551"/>
        <dbReference type="ChEBI" id="CHEBI:33019"/>
        <dbReference type="ChEBI" id="CHEBI:82748"/>
        <dbReference type="ChEBI" id="CHEBI:83665"/>
        <dbReference type="ChEBI" id="CHEBI:456215"/>
        <dbReference type="EC" id="6.3.4.19"/>
    </reaction>
</comment>
<evidence type="ECO:0000256" key="2">
    <source>
        <dbReference type="ARBA" id="ARBA00022694"/>
    </source>
</evidence>
<evidence type="ECO:0000256" key="3">
    <source>
        <dbReference type="ARBA" id="ARBA00022741"/>
    </source>
</evidence>
<dbReference type="PANTHER" id="PTHR43033:SF1">
    <property type="entry name" value="TRNA(ILE)-LYSIDINE SYNTHASE-RELATED"/>
    <property type="match status" value="1"/>
</dbReference>
<dbReference type="SUPFAM" id="SSF82829">
    <property type="entry name" value="MesJ substrate recognition domain-like"/>
    <property type="match status" value="1"/>
</dbReference>
<name>A0ABM8BDQ2_9BIFI</name>
<dbReference type="PANTHER" id="PTHR43033">
    <property type="entry name" value="TRNA(ILE)-LYSIDINE SYNTHASE-RELATED"/>
    <property type="match status" value="1"/>
</dbReference>
<comment type="domain">
    <text evidence="6">The N-terminal region contains the highly conserved SGGXDS motif, predicted to be a P-loop motif involved in ATP binding.</text>
</comment>
<evidence type="ECO:0000256" key="6">
    <source>
        <dbReference type="HAMAP-Rule" id="MF_01161"/>
    </source>
</evidence>
<protein>
    <recommendedName>
        <fullName evidence="6">tRNA(Ile)-lysidine synthase</fullName>
        <ecNumber evidence="6">6.3.4.19</ecNumber>
    </recommendedName>
    <alternativeName>
        <fullName evidence="6">tRNA(Ile)-2-lysyl-cytidine synthase</fullName>
    </alternativeName>
    <alternativeName>
        <fullName evidence="6">tRNA(Ile)-lysidine synthetase</fullName>
    </alternativeName>
</protein>
<organism evidence="8 9">
    <name type="scientific">Bombiscardovia apis</name>
    <dbReference type="NCBI Taxonomy" id="2932182"/>
    <lineage>
        <taxon>Bacteria</taxon>
        <taxon>Bacillati</taxon>
        <taxon>Actinomycetota</taxon>
        <taxon>Actinomycetes</taxon>
        <taxon>Bifidobacteriales</taxon>
        <taxon>Bifidobacteriaceae</taxon>
        <taxon>Bombiscardovia</taxon>
    </lineage>
</organism>
<comment type="similarity">
    <text evidence="6">Belongs to the tRNA(Ile)-lysidine synthase family.</text>
</comment>
<keyword evidence="1 6" id="KW-0436">Ligase</keyword>
<keyword evidence="9" id="KW-1185">Reference proteome</keyword>
<gene>
    <name evidence="6 8" type="primary">tilS</name>
    <name evidence="8" type="ORF">KIMH_11480</name>
</gene>
<sequence>MRTALTQANLGLQDPQFREHGAHTPQPDAPLVLVACSGGRDSIALAALASIVCPTLGLRCGALVVDHGLLENSERITAQALESCSQLGLAPLASQRIAVTRTRAGLEADARQARYKVFIEQAQELKASAVLLAHTADDQAEGVLIGLIRSSGLGAVAGMESQVEREGVCFLRPILDVSRSETTQICQQLNLCWWDDPTNGDDIASGQELPSSYPLRSRVRHDLLPALSEFADKDMTAQLAQTAQLTRGALDYLNEEALKLLAKARLEPSQTQLEMGAVACLRVEQLADAHPALRSQLWVCLCNQFGIAPVSRQIAQLDALVSSWHGQAALALPSNYSAVRKHHVILLCKDRNYAHRRY</sequence>
<evidence type="ECO:0000256" key="5">
    <source>
        <dbReference type="ARBA" id="ARBA00048539"/>
    </source>
</evidence>